<dbReference type="RefSeq" id="WP_229316818.1">
    <property type="nucleotide sequence ID" value="NZ_AP025184.1"/>
</dbReference>
<dbReference type="EMBL" id="AP025184">
    <property type="protein sequence ID" value="BDB55436.1"/>
    <property type="molecule type" value="Genomic_DNA"/>
</dbReference>
<evidence type="ECO:0000256" key="1">
    <source>
        <dbReference type="SAM" id="Phobius"/>
    </source>
</evidence>
<reference evidence="2 3" key="2">
    <citation type="journal article" date="2022" name="Microorganisms">
        <title>Complete Genome Sequences of Two Flavobacterium ammonificans Strains and a Flavobacterium ammoniigenes Strain of Ammonifying Bacterioplankton Isolated from Surface River Water.</title>
        <authorList>
            <person name="Suda W."/>
            <person name="Ogata Y."/>
            <person name="Shindo C."/>
            <person name="Watanabe K."/>
        </authorList>
    </citation>
    <scope>NUCLEOTIDE SEQUENCE [LARGE SCALE GENOMIC DNA]</scope>
    <source>
        <strain evidence="2 3">GENT5</strain>
    </source>
</reference>
<evidence type="ECO:0000313" key="2">
    <source>
        <dbReference type="EMBL" id="BDB55436.1"/>
    </source>
</evidence>
<feature type="transmembrane region" description="Helical" evidence="1">
    <location>
        <begin position="37"/>
        <end position="57"/>
    </location>
</feature>
<accession>A0ABN6L178</accession>
<protein>
    <submittedName>
        <fullName evidence="2">Uncharacterized protein</fullName>
    </submittedName>
</protein>
<gene>
    <name evidence="2" type="ORF">GENT5_17410</name>
</gene>
<dbReference type="Proteomes" id="UP001319867">
    <property type="component" value="Chromosome"/>
</dbReference>
<reference evidence="2 3" key="1">
    <citation type="journal article" date="2022" name="Int. J. Syst. Evol. Microbiol.">
        <title>Flavobacterium ammonificans sp. nov. and Flavobacterium ammoniigenes sp. nov., ammonifying bacteria isolated from surface river water.</title>
        <authorList>
            <person name="Watanabe K."/>
            <person name="Kitamura T."/>
            <person name="Ogata Y."/>
            <person name="Shindo C."/>
            <person name="Suda W."/>
        </authorList>
    </citation>
    <scope>NUCLEOTIDE SEQUENCE [LARGE SCALE GENOMIC DNA]</scope>
    <source>
        <strain evidence="2 3">GENT5</strain>
    </source>
</reference>
<name>A0ABN6L178_9FLAO</name>
<keyword evidence="1" id="KW-0812">Transmembrane</keyword>
<sequence length="70" mass="8206">MKEILLTSRQRMLSPDQLALELNLIETPQEFERNQTVQFILIGGIIMAGLVICYNVYQMHQEEKKQKLNN</sequence>
<organism evidence="2 3">
    <name type="scientific">Flavobacterium ammoniigenes</name>
    <dbReference type="NCBI Taxonomy" id="1751095"/>
    <lineage>
        <taxon>Bacteria</taxon>
        <taxon>Pseudomonadati</taxon>
        <taxon>Bacteroidota</taxon>
        <taxon>Flavobacteriia</taxon>
        <taxon>Flavobacteriales</taxon>
        <taxon>Flavobacteriaceae</taxon>
        <taxon>Flavobacterium</taxon>
    </lineage>
</organism>
<evidence type="ECO:0000313" key="3">
    <source>
        <dbReference type="Proteomes" id="UP001319867"/>
    </source>
</evidence>
<proteinExistence type="predicted"/>
<keyword evidence="1" id="KW-0472">Membrane</keyword>
<keyword evidence="3" id="KW-1185">Reference proteome</keyword>
<keyword evidence="1" id="KW-1133">Transmembrane helix</keyword>